<dbReference type="RefSeq" id="WP_169414002.1">
    <property type="nucleotide sequence ID" value="NZ_JAAXKZ010000064.1"/>
</dbReference>
<feature type="compositionally biased region" description="Basic and acidic residues" evidence="1">
    <location>
        <begin position="151"/>
        <end position="169"/>
    </location>
</feature>
<evidence type="ECO:0000313" key="3">
    <source>
        <dbReference type="Proteomes" id="UP000586918"/>
    </source>
</evidence>
<evidence type="ECO:0000256" key="1">
    <source>
        <dbReference type="SAM" id="MobiDB-lite"/>
    </source>
</evidence>
<proteinExistence type="predicted"/>
<dbReference type="EMBL" id="JAAXKZ010000064">
    <property type="protein sequence ID" value="NMH93300.1"/>
    <property type="molecule type" value="Genomic_DNA"/>
</dbReference>
<organism evidence="2 3">
    <name type="scientific">Pseudonocardia bannensis</name>
    <dbReference type="NCBI Taxonomy" id="630973"/>
    <lineage>
        <taxon>Bacteria</taxon>
        <taxon>Bacillati</taxon>
        <taxon>Actinomycetota</taxon>
        <taxon>Actinomycetes</taxon>
        <taxon>Pseudonocardiales</taxon>
        <taxon>Pseudonocardiaceae</taxon>
        <taxon>Pseudonocardia</taxon>
    </lineage>
</organism>
<gene>
    <name evidence="2" type="ORF">HF519_17320</name>
</gene>
<name>A0A848DKP1_9PSEU</name>
<protein>
    <submittedName>
        <fullName evidence="2">Uncharacterized protein</fullName>
    </submittedName>
</protein>
<feature type="region of interest" description="Disordered" evidence="1">
    <location>
        <begin position="148"/>
        <end position="225"/>
    </location>
</feature>
<comment type="caution">
    <text evidence="2">The sequence shown here is derived from an EMBL/GenBank/DDBJ whole genome shotgun (WGS) entry which is preliminary data.</text>
</comment>
<accession>A0A848DKP1</accession>
<dbReference type="AlphaFoldDB" id="A0A848DKP1"/>
<reference evidence="2 3" key="1">
    <citation type="submission" date="2020-04" db="EMBL/GenBank/DDBJ databases">
        <authorList>
            <person name="Klaysubun C."/>
            <person name="Duangmal K."/>
            <person name="Lipun K."/>
        </authorList>
    </citation>
    <scope>NUCLEOTIDE SEQUENCE [LARGE SCALE GENOMIC DNA]</scope>
    <source>
        <strain evidence="2 3">DSM 45300</strain>
    </source>
</reference>
<evidence type="ECO:0000313" key="2">
    <source>
        <dbReference type="EMBL" id="NMH93300.1"/>
    </source>
</evidence>
<keyword evidence="3" id="KW-1185">Reference proteome</keyword>
<dbReference type="Proteomes" id="UP000586918">
    <property type="component" value="Unassembled WGS sequence"/>
</dbReference>
<feature type="compositionally biased region" description="Basic and acidic residues" evidence="1">
    <location>
        <begin position="192"/>
        <end position="212"/>
    </location>
</feature>
<sequence>MVTGLHPPVVAGVAGGVGTTTVAVALRGHDAGRGVDTRTDVVVCRCTGDSLRCAAALADRFGPGPRPVLAVTADGAVPTRGPLHARLRMIEPQFAALVVLPRVGRWRELTDPLTEAAGLFAQPVEELPRSLRAYVMALRRLASAVAATGRLRQDDPRPRRSDAPIHQHEPPPVPARGRVRPGRGVRIVPPTERVDADVPRRSARLAEPRRPDGPSPIAALNGARP</sequence>